<gene>
    <name evidence="1" type="ORF">R7226_30060</name>
</gene>
<sequence length="270" mass="28088">MAASAERQRVAGAARAAGAATSRRVGVVLLAAGAAVAASGCVSTQQKNARAQLSATRELSSREPQRVRGAQPGVRVARVAVVRGRRFDALVVELRSRARTPLTDVPIAVGVRTRDGRRVLLNGRRHAWFQTHVPALPAGGNTTWVFTAGRRGVPAGRPFAVVGATPRTPISKASSLPRIVVAPARDGGDGGGARGARSSVARVVVANASDVPQRDVQVYALVRDRHRYVAAGKAAVAELGAGDETAVRIPLSGPAPRRTATVHALPTIFE</sequence>
<comment type="caution">
    <text evidence="1">The sequence shown here is derived from an EMBL/GenBank/DDBJ whole genome shotgun (WGS) entry which is preliminary data.</text>
</comment>
<dbReference type="EMBL" id="JAWSTH010000160">
    <property type="protein sequence ID" value="MDW5598644.1"/>
    <property type="molecule type" value="Genomic_DNA"/>
</dbReference>
<reference evidence="2" key="1">
    <citation type="submission" date="2023-07" db="EMBL/GenBank/DDBJ databases">
        <title>Conexibacter stalactiti sp. nov., isolated from stalactites in a lava cave and emended description of the genus Conexibacter.</title>
        <authorList>
            <person name="Lee S.D."/>
        </authorList>
    </citation>
    <scope>NUCLEOTIDE SEQUENCE [LARGE SCALE GENOMIC DNA]</scope>
    <source>
        <strain evidence="2">KCTC 39840</strain>
    </source>
</reference>
<keyword evidence="2" id="KW-1185">Reference proteome</keyword>
<dbReference type="Proteomes" id="UP001284601">
    <property type="component" value="Unassembled WGS sequence"/>
</dbReference>
<dbReference type="RefSeq" id="WP_318601182.1">
    <property type="nucleotide sequence ID" value="NZ_JAWSTH010000160.1"/>
</dbReference>
<reference evidence="1 2" key="2">
    <citation type="submission" date="2023-10" db="EMBL/GenBank/DDBJ databases">
        <authorList>
            <person name="Han X.F."/>
        </authorList>
    </citation>
    <scope>NUCLEOTIDE SEQUENCE [LARGE SCALE GENOMIC DNA]</scope>
    <source>
        <strain evidence="1 2">KCTC 39840</strain>
    </source>
</reference>
<proteinExistence type="predicted"/>
<evidence type="ECO:0000313" key="2">
    <source>
        <dbReference type="Proteomes" id="UP001284601"/>
    </source>
</evidence>
<organism evidence="1 2">
    <name type="scientific">Conexibacter stalactiti</name>
    <dbReference type="NCBI Taxonomy" id="1940611"/>
    <lineage>
        <taxon>Bacteria</taxon>
        <taxon>Bacillati</taxon>
        <taxon>Actinomycetota</taxon>
        <taxon>Thermoleophilia</taxon>
        <taxon>Solirubrobacterales</taxon>
        <taxon>Conexibacteraceae</taxon>
        <taxon>Conexibacter</taxon>
    </lineage>
</organism>
<protein>
    <submittedName>
        <fullName evidence="1">Uncharacterized protein</fullName>
    </submittedName>
</protein>
<name>A0ABU4HZV0_9ACTN</name>
<evidence type="ECO:0000313" key="1">
    <source>
        <dbReference type="EMBL" id="MDW5598644.1"/>
    </source>
</evidence>
<accession>A0ABU4HZV0</accession>